<feature type="transmembrane region" description="Helical" evidence="1">
    <location>
        <begin position="6"/>
        <end position="22"/>
    </location>
</feature>
<keyword evidence="1" id="KW-0812">Transmembrane</keyword>
<dbReference type="Proteomes" id="UP001597438">
    <property type="component" value="Unassembled WGS sequence"/>
</dbReference>
<evidence type="ECO:0000313" key="2">
    <source>
        <dbReference type="EMBL" id="MFD2832884.1"/>
    </source>
</evidence>
<keyword evidence="1" id="KW-1133">Transmembrane helix</keyword>
<comment type="caution">
    <text evidence="2">The sequence shown here is derived from an EMBL/GenBank/DDBJ whole genome shotgun (WGS) entry which is preliminary data.</text>
</comment>
<dbReference type="Pfam" id="PF19617">
    <property type="entry name" value="DUF6122"/>
    <property type="match status" value="1"/>
</dbReference>
<evidence type="ECO:0000313" key="3">
    <source>
        <dbReference type="Proteomes" id="UP001597438"/>
    </source>
</evidence>
<dbReference type="InterPro" id="IPR046125">
    <property type="entry name" value="DUF6122"/>
</dbReference>
<sequence length="113" mass="13285">MQQFVHYFLHLIAIGGIAYLYDRKNWLKYWAILAATMLVDLDHLLATPIYDPERCSIGFHYFHSEIAIVLYLLGMIFSTNKILKIIFIGLFFHMLTDFTDCIWNYLVCQPCNA</sequence>
<gene>
    <name evidence="2" type="ORF">ACFSYS_06245</name>
</gene>
<accession>A0ABW5X5C7</accession>
<reference evidence="3" key="1">
    <citation type="journal article" date="2019" name="Int. J. Syst. Evol. Microbiol.">
        <title>The Global Catalogue of Microorganisms (GCM) 10K type strain sequencing project: providing services to taxonomists for standard genome sequencing and annotation.</title>
        <authorList>
            <consortium name="The Broad Institute Genomics Platform"/>
            <consortium name="The Broad Institute Genome Sequencing Center for Infectious Disease"/>
            <person name="Wu L."/>
            <person name="Ma J."/>
        </authorList>
    </citation>
    <scope>NUCLEOTIDE SEQUENCE [LARGE SCALE GENOMIC DNA]</scope>
    <source>
        <strain evidence="3">KCTC 52925</strain>
    </source>
</reference>
<proteinExistence type="predicted"/>
<protein>
    <submittedName>
        <fullName evidence="2">DUF6122 family protein</fullName>
    </submittedName>
</protein>
<dbReference type="RefSeq" id="WP_347709980.1">
    <property type="nucleotide sequence ID" value="NZ_JBHUOJ010000010.1"/>
</dbReference>
<dbReference type="EMBL" id="JBHUOJ010000010">
    <property type="protein sequence ID" value="MFD2832884.1"/>
    <property type="molecule type" value="Genomic_DNA"/>
</dbReference>
<organism evidence="2 3">
    <name type="scientific">Christiangramia antarctica</name>
    <dbReference type="NCBI Taxonomy" id="2058158"/>
    <lineage>
        <taxon>Bacteria</taxon>
        <taxon>Pseudomonadati</taxon>
        <taxon>Bacteroidota</taxon>
        <taxon>Flavobacteriia</taxon>
        <taxon>Flavobacteriales</taxon>
        <taxon>Flavobacteriaceae</taxon>
        <taxon>Christiangramia</taxon>
    </lineage>
</organism>
<keyword evidence="3" id="KW-1185">Reference proteome</keyword>
<keyword evidence="1" id="KW-0472">Membrane</keyword>
<name>A0ABW5X5C7_9FLAO</name>
<evidence type="ECO:0000256" key="1">
    <source>
        <dbReference type="SAM" id="Phobius"/>
    </source>
</evidence>